<keyword evidence="1" id="KW-0732">Signal</keyword>
<accession>A0ABM8AJN6</accession>
<feature type="signal peptide" evidence="1">
    <location>
        <begin position="1"/>
        <end position="20"/>
    </location>
</feature>
<gene>
    <name evidence="2" type="ORF">DAETH_40020</name>
</gene>
<sequence>MRTPLLLPALTLALISSALAATGTPARSAQPVVQGTTQLDGQQAKPGQTFTLGKASPVNFTLQSAAYTTTRVLLGSTVLVPKVDEKLLVLRFTAHNPKKQDLTDILQLRERTSGTPFWPHCGV</sequence>
<proteinExistence type="predicted"/>
<organism evidence="2 3">
    <name type="scientific">Deinococcus aetherius</name>
    <dbReference type="NCBI Taxonomy" id="200252"/>
    <lineage>
        <taxon>Bacteria</taxon>
        <taxon>Thermotogati</taxon>
        <taxon>Deinococcota</taxon>
        <taxon>Deinococci</taxon>
        <taxon>Deinococcales</taxon>
        <taxon>Deinococcaceae</taxon>
        <taxon>Deinococcus</taxon>
    </lineage>
</organism>
<keyword evidence="2" id="KW-0614">Plasmid</keyword>
<evidence type="ECO:0000313" key="2">
    <source>
        <dbReference type="EMBL" id="BDP44033.1"/>
    </source>
</evidence>
<protein>
    <submittedName>
        <fullName evidence="2">Uncharacterized protein</fullName>
    </submittedName>
</protein>
<evidence type="ECO:0000313" key="3">
    <source>
        <dbReference type="Proteomes" id="UP001064971"/>
    </source>
</evidence>
<dbReference type="Proteomes" id="UP001064971">
    <property type="component" value="Plasmid pDAETH-2"/>
</dbReference>
<name>A0ABM8AJN6_9DEIO</name>
<dbReference type="RefSeq" id="WP_264778396.1">
    <property type="nucleotide sequence ID" value="NZ_AP026562.1"/>
</dbReference>
<feature type="chain" id="PRO_5047322204" evidence="1">
    <location>
        <begin position="21"/>
        <end position="123"/>
    </location>
</feature>
<evidence type="ECO:0000256" key="1">
    <source>
        <dbReference type="SAM" id="SignalP"/>
    </source>
</evidence>
<geneLocation type="plasmid" evidence="2 3">
    <name>pDAETH-2</name>
</geneLocation>
<dbReference type="EMBL" id="AP026562">
    <property type="protein sequence ID" value="BDP44033.1"/>
    <property type="molecule type" value="Genomic_DNA"/>
</dbReference>
<reference evidence="2" key="1">
    <citation type="submission" date="2022-07" db="EMBL/GenBank/DDBJ databases">
        <title>Complete Genome Sequence of the Radioresistant Bacterium Deinococcus aetherius ST0316, Isolated from the Air Dust collected in Lower Stratosphere above Japan.</title>
        <authorList>
            <person name="Satoh K."/>
            <person name="Hagiwara K."/>
            <person name="Katsumata K."/>
            <person name="Kubo A."/>
            <person name="Yokobori S."/>
            <person name="Yamagishi A."/>
            <person name="Oono Y."/>
            <person name="Narumi I."/>
        </authorList>
    </citation>
    <scope>NUCLEOTIDE SEQUENCE</scope>
    <source>
        <strain evidence="2">ST0316</strain>
        <plasmid evidence="2">pDAETH-2</plasmid>
    </source>
</reference>
<keyword evidence="3" id="KW-1185">Reference proteome</keyword>